<dbReference type="Gene3D" id="2.40.50.100">
    <property type="match status" value="1"/>
</dbReference>
<dbReference type="GO" id="GO:0005886">
    <property type="term" value="C:plasma membrane"/>
    <property type="evidence" value="ECO:0007669"/>
    <property type="project" value="UniProtKB-SubCell"/>
</dbReference>
<feature type="transmembrane region" description="Helical" evidence="9">
    <location>
        <begin position="43"/>
        <end position="62"/>
    </location>
</feature>
<dbReference type="GO" id="GO:0015031">
    <property type="term" value="P:protein transport"/>
    <property type="evidence" value="ECO:0007669"/>
    <property type="project" value="InterPro"/>
</dbReference>
<dbReference type="Pfam" id="PF26002">
    <property type="entry name" value="Beta-barrel_AprE"/>
    <property type="match status" value="1"/>
</dbReference>
<dbReference type="InterPro" id="IPR010129">
    <property type="entry name" value="T1SS_HlyD"/>
</dbReference>
<evidence type="ECO:0000256" key="9">
    <source>
        <dbReference type="RuleBase" id="RU365093"/>
    </source>
</evidence>
<dbReference type="PANTHER" id="PTHR30386:SF17">
    <property type="entry name" value="ALKALINE PROTEASE SECRETION PROTEIN APRE"/>
    <property type="match status" value="1"/>
</dbReference>
<dbReference type="InterPro" id="IPR058781">
    <property type="entry name" value="HH_AprE-like"/>
</dbReference>
<evidence type="ECO:0000256" key="11">
    <source>
        <dbReference type="SAM" id="MobiDB-lite"/>
    </source>
</evidence>
<feature type="coiled-coil region" evidence="10">
    <location>
        <begin position="179"/>
        <end position="206"/>
    </location>
</feature>
<dbReference type="EMBL" id="CP159578">
    <property type="protein sequence ID" value="XCJ79664.1"/>
    <property type="molecule type" value="Genomic_DNA"/>
</dbReference>
<evidence type="ECO:0000259" key="13">
    <source>
        <dbReference type="Pfam" id="PF26002"/>
    </source>
</evidence>
<feature type="compositionally biased region" description="Polar residues" evidence="11">
    <location>
        <begin position="7"/>
        <end position="28"/>
    </location>
</feature>
<evidence type="ECO:0000256" key="2">
    <source>
        <dbReference type="ARBA" id="ARBA00009477"/>
    </source>
</evidence>
<comment type="subcellular location">
    <subcellularLocation>
        <location evidence="1 9">Cell inner membrane</location>
        <topology evidence="1 9">Single-pass membrane protein</topology>
    </subcellularLocation>
</comment>
<keyword evidence="8 9" id="KW-0472">Membrane</keyword>
<evidence type="ECO:0000259" key="12">
    <source>
        <dbReference type="Pfam" id="PF25994"/>
    </source>
</evidence>
<protein>
    <recommendedName>
        <fullName evidence="9">Membrane fusion protein (MFP) family protein</fullName>
    </recommendedName>
</protein>
<dbReference type="InterPro" id="IPR058982">
    <property type="entry name" value="Beta-barrel_AprE"/>
</dbReference>
<keyword evidence="7 9" id="KW-1133">Transmembrane helix</keyword>
<keyword evidence="10" id="KW-0175">Coiled coil</keyword>
<dbReference type="InterPro" id="IPR050739">
    <property type="entry name" value="MFP"/>
</dbReference>
<evidence type="ECO:0000256" key="7">
    <source>
        <dbReference type="ARBA" id="ARBA00022989"/>
    </source>
</evidence>
<proteinExistence type="inferred from homology"/>
<evidence type="ECO:0000256" key="4">
    <source>
        <dbReference type="ARBA" id="ARBA00022475"/>
    </source>
</evidence>
<evidence type="ECO:0000256" key="6">
    <source>
        <dbReference type="ARBA" id="ARBA00022692"/>
    </source>
</evidence>
<accession>A0AB74UDN1</accession>
<organism evidence="14">
    <name type="scientific">Salinicola endophyticus</name>
    <dbReference type="NCBI Taxonomy" id="1949083"/>
    <lineage>
        <taxon>Bacteria</taxon>
        <taxon>Pseudomonadati</taxon>
        <taxon>Pseudomonadota</taxon>
        <taxon>Gammaproteobacteria</taxon>
        <taxon>Oceanospirillales</taxon>
        <taxon>Halomonadaceae</taxon>
        <taxon>Salinicola</taxon>
    </lineage>
</organism>
<evidence type="ECO:0000256" key="10">
    <source>
        <dbReference type="SAM" id="Coils"/>
    </source>
</evidence>
<dbReference type="AlphaFoldDB" id="A0AB74UDN1"/>
<keyword evidence="3 9" id="KW-0813">Transport</keyword>
<evidence type="ECO:0000313" key="14">
    <source>
        <dbReference type="EMBL" id="XCJ79664.1"/>
    </source>
</evidence>
<sequence length="463" mass="51196">MRKKTKTSAPSYTDGGQQAKGSDTQDSILRQHRLPTSGRRAQWVGMAILLVAFGGFGSWAALAPLSVAVVAGGSVSVESFKKTVQHLEGGIVVAINVEDGDDVEAGDTLMVLDDTQARAQLDIARANAFIAGAQEARLLAEQRGDTDLAFSQALREMAQGNERFGQILDVQRSLFFSRRSSLQGEIASLEQQTRQFHEQIDGLRQTSGIDRQRIDSLRAEIEDYQSLFKEGLGNNQRIRELRRQVLQFESDIAQAKAQIAQLQSRISENRSRIETQRQHYQRELGEQLRQAQAQLADASERRVALRDQVRRTRILAPVTGTVVGLDIHTIGAVVKGGEPLMSIVPKGGGFLIEARIPSQDIDSIYPGQPAEIRFSAFNQRRAPVVAGEVEHVSADSFEDESTGVSYYRALLRVSPSGKKEMTDDMRLLSGMPAEVMIQTGEKTLLDYLIQPVVDMLHRAMRQD</sequence>
<comment type="similarity">
    <text evidence="2 9">Belongs to the membrane fusion protein (MFP) (TC 8.A.1) family.</text>
</comment>
<evidence type="ECO:0000256" key="5">
    <source>
        <dbReference type="ARBA" id="ARBA00022519"/>
    </source>
</evidence>
<evidence type="ECO:0000256" key="3">
    <source>
        <dbReference type="ARBA" id="ARBA00022448"/>
    </source>
</evidence>
<evidence type="ECO:0000256" key="1">
    <source>
        <dbReference type="ARBA" id="ARBA00004377"/>
    </source>
</evidence>
<feature type="domain" description="AprE-like long alpha-helical hairpin" evidence="12">
    <location>
        <begin position="117"/>
        <end position="308"/>
    </location>
</feature>
<dbReference type="NCBIfam" id="TIGR01843">
    <property type="entry name" value="type_I_hlyD"/>
    <property type="match status" value="1"/>
</dbReference>
<dbReference type="PANTHER" id="PTHR30386">
    <property type="entry name" value="MEMBRANE FUSION SUBUNIT OF EMRAB-TOLC MULTIDRUG EFFLUX PUMP"/>
    <property type="match status" value="1"/>
</dbReference>
<keyword evidence="6 9" id="KW-0812">Transmembrane</keyword>
<evidence type="ECO:0000256" key="8">
    <source>
        <dbReference type="ARBA" id="ARBA00023136"/>
    </source>
</evidence>
<dbReference type="Gene3D" id="2.40.30.170">
    <property type="match status" value="1"/>
</dbReference>
<dbReference type="SUPFAM" id="SSF111369">
    <property type="entry name" value="HlyD-like secretion proteins"/>
    <property type="match status" value="1"/>
</dbReference>
<name>A0AB74UDN1_9GAMM</name>
<gene>
    <name evidence="14" type="ORF">ABV408_00380</name>
</gene>
<keyword evidence="4 9" id="KW-1003">Cell membrane</keyword>
<dbReference type="Gene3D" id="1.10.287.1490">
    <property type="match status" value="1"/>
</dbReference>
<reference evidence="14" key="1">
    <citation type="submission" date="2024-06" db="EMBL/GenBank/DDBJ databases">
        <title>Complete genome of Salinicola endophyticus HNIBRBA4755.</title>
        <authorList>
            <person name="Shin S.Y."/>
            <person name="Kang H."/>
            <person name="Song J."/>
        </authorList>
    </citation>
    <scope>NUCLEOTIDE SEQUENCE</scope>
    <source>
        <strain evidence="14">HNIBRBA4755</strain>
    </source>
</reference>
<dbReference type="RefSeq" id="WP_353980578.1">
    <property type="nucleotide sequence ID" value="NZ_CP159578.1"/>
</dbReference>
<dbReference type="Pfam" id="PF25994">
    <property type="entry name" value="HH_AprE"/>
    <property type="match status" value="1"/>
</dbReference>
<feature type="domain" description="AprE-like beta-barrel" evidence="13">
    <location>
        <begin position="351"/>
        <end position="440"/>
    </location>
</feature>
<keyword evidence="5 9" id="KW-0997">Cell inner membrane</keyword>
<dbReference type="PRINTS" id="PR01490">
    <property type="entry name" value="RTXTOXIND"/>
</dbReference>
<feature type="region of interest" description="Disordered" evidence="11">
    <location>
        <begin position="1"/>
        <end position="28"/>
    </location>
</feature>
<feature type="coiled-coil region" evidence="10">
    <location>
        <begin position="238"/>
        <end position="308"/>
    </location>
</feature>